<proteinExistence type="predicted"/>
<protein>
    <submittedName>
        <fullName evidence="1">Glutathione S-transferase family protein</fullName>
    </submittedName>
</protein>
<name>A0ACC5RC49_9HYPH</name>
<comment type="caution">
    <text evidence="1">The sequence shown here is derived from an EMBL/GenBank/DDBJ whole genome shotgun (WGS) entry which is preliminary data.</text>
</comment>
<evidence type="ECO:0000313" key="2">
    <source>
        <dbReference type="Proteomes" id="UP000616151"/>
    </source>
</evidence>
<dbReference type="EMBL" id="JAENHL010000008">
    <property type="protein sequence ID" value="MBK1870055.1"/>
    <property type="molecule type" value="Genomic_DNA"/>
</dbReference>
<organism evidence="1 2">
    <name type="scientific">Taklimakanibacter albus</name>
    <dbReference type="NCBI Taxonomy" id="2800327"/>
    <lineage>
        <taxon>Bacteria</taxon>
        <taxon>Pseudomonadati</taxon>
        <taxon>Pseudomonadota</taxon>
        <taxon>Alphaproteobacteria</taxon>
        <taxon>Hyphomicrobiales</taxon>
        <taxon>Aestuariivirgaceae</taxon>
        <taxon>Taklimakanibacter</taxon>
    </lineage>
</organism>
<reference evidence="1" key="1">
    <citation type="submission" date="2021-01" db="EMBL/GenBank/DDBJ databases">
        <authorList>
            <person name="Sun Q."/>
        </authorList>
    </citation>
    <scope>NUCLEOTIDE SEQUENCE</scope>
    <source>
        <strain evidence="1">YIM B02566</strain>
    </source>
</reference>
<accession>A0ACC5RC49</accession>
<sequence>MTPILFYGIPSGCSFGSIVALEWLGEPYRLSRIQMPEVVQSEAFRRINPVGETPSLKTGDGHIISESLAIMNHLGARGIAKGIGFKQGTTDFDRLNQRLAYLNTSFFNAFSPLWYALEHDTMKPEEKQALRNYGAANVTRAHHELEKMLGKDPWLLGNGHTLADAYFIGIARWTKYHNVVDRKDFPAVQALFERLENDPAVKFAHAIERGEDVKGSGGFAGHVSLEQALSEI</sequence>
<dbReference type="Proteomes" id="UP000616151">
    <property type="component" value="Unassembled WGS sequence"/>
</dbReference>
<keyword evidence="2" id="KW-1185">Reference proteome</keyword>
<gene>
    <name evidence="1" type="ORF">JHL16_27060</name>
</gene>
<evidence type="ECO:0000313" key="1">
    <source>
        <dbReference type="EMBL" id="MBK1870055.1"/>
    </source>
</evidence>